<dbReference type="EC" id="4.6.1.12" evidence="4 8"/>
<dbReference type="Proteomes" id="UP000049828">
    <property type="component" value="Unassembled WGS sequence"/>
</dbReference>
<evidence type="ECO:0000256" key="7">
    <source>
        <dbReference type="ARBA" id="ARBA00023239"/>
    </source>
</evidence>
<evidence type="ECO:0000256" key="6">
    <source>
        <dbReference type="ARBA" id="ARBA00023229"/>
    </source>
</evidence>
<keyword evidence="13" id="KW-1185">Reference proteome</keyword>
<feature type="binding site" evidence="8">
    <location>
        <position position="8"/>
    </location>
    <ligand>
        <name>a divalent metal cation</name>
        <dbReference type="ChEBI" id="CHEBI:60240"/>
    </ligand>
</feature>
<name>A0A0M6X2T9_9FIRM</name>
<dbReference type="InterPro" id="IPR036571">
    <property type="entry name" value="MECDP_synthase_sf"/>
</dbReference>
<dbReference type="SUPFAM" id="SSF69765">
    <property type="entry name" value="IpsF-like"/>
    <property type="match status" value="1"/>
</dbReference>
<evidence type="ECO:0000313" key="11">
    <source>
        <dbReference type="EMBL" id="CRL43433.1"/>
    </source>
</evidence>
<dbReference type="PROSITE" id="PS01350">
    <property type="entry name" value="ISPF"/>
    <property type="match status" value="1"/>
</dbReference>
<comment type="function">
    <text evidence="8">Involved in the biosynthesis of isopentenyl diphosphate (IPP) and dimethylallyl diphosphate (DMAPP), two major building blocks of isoprenoid compounds. Catalyzes the conversion of 4-diphosphocytidyl-2-C-methyl-D-erythritol 2-phosphate (CDP-ME2P) to 2-C-methyl-D-erythritol 2,4-cyclodiphosphate (ME-CPP) with a corresponding release of cytidine 5-monophosphate (CMP).</text>
</comment>
<dbReference type="Gene3D" id="3.30.1330.50">
    <property type="entry name" value="2-C-methyl-D-erythritol 2,4-cyclodiphosphate synthase"/>
    <property type="match status" value="1"/>
</dbReference>
<evidence type="ECO:0000256" key="5">
    <source>
        <dbReference type="ARBA" id="ARBA00022723"/>
    </source>
</evidence>
<keyword evidence="5 8" id="KW-0479">Metal-binding</keyword>
<evidence type="ECO:0000313" key="12">
    <source>
        <dbReference type="EMBL" id="RHF82895.1"/>
    </source>
</evidence>
<dbReference type="PANTHER" id="PTHR43181:SF1">
    <property type="entry name" value="2-C-METHYL-D-ERYTHRITOL 2,4-CYCLODIPHOSPHATE SYNTHASE, CHLOROPLASTIC"/>
    <property type="match status" value="1"/>
</dbReference>
<comment type="caution">
    <text evidence="8">Lacks conserved residue(s) required for the propagation of feature annotation.</text>
</comment>
<dbReference type="GO" id="GO:0008685">
    <property type="term" value="F:2-C-methyl-D-erythritol 2,4-cyclodiphosphate synthase activity"/>
    <property type="evidence" value="ECO:0007669"/>
    <property type="project" value="UniProtKB-UniRule"/>
</dbReference>
<evidence type="ECO:0000256" key="8">
    <source>
        <dbReference type="HAMAP-Rule" id="MF_00107"/>
    </source>
</evidence>
<evidence type="ECO:0000256" key="3">
    <source>
        <dbReference type="ARBA" id="ARBA00008480"/>
    </source>
</evidence>
<dbReference type="HAMAP" id="MF_00107">
    <property type="entry name" value="IspF"/>
    <property type="match status" value="1"/>
</dbReference>
<feature type="binding site" evidence="8">
    <location>
        <begin position="132"/>
        <end position="135"/>
    </location>
    <ligand>
        <name>4-CDP-2-C-methyl-D-erythritol 2-phosphate</name>
        <dbReference type="ChEBI" id="CHEBI:57919"/>
    </ligand>
</feature>
<evidence type="ECO:0000256" key="1">
    <source>
        <dbReference type="ARBA" id="ARBA00000200"/>
    </source>
</evidence>
<dbReference type="GO" id="GO:0016114">
    <property type="term" value="P:terpenoid biosynthetic process"/>
    <property type="evidence" value="ECO:0007669"/>
    <property type="project" value="InterPro"/>
</dbReference>
<sequence>MRVGMGYDVHKLVEGRDLILGGVKIPHTLGLLGHSDADVLLHAIMDALLGAAALGDIGKHFPDTDPQYKGISSIRLLEHVAKLIEEKGYIVENIDATIIAQKPKMRPYIEEMEKNIAAALHIDVSQVNVKATTEEGLGFTGTEQGISSQAICALTTIYESSVAVADSQAGCEGCAGCRKQS</sequence>
<feature type="binding site" evidence="8">
    <location>
        <begin position="61"/>
        <end position="65"/>
    </location>
    <ligand>
        <name>4-CDP-2-C-methyl-D-erythritol 2-phosphate</name>
        <dbReference type="ChEBI" id="CHEBI:57919"/>
    </ligand>
</feature>
<dbReference type="GO" id="GO:0046872">
    <property type="term" value="F:metal ion binding"/>
    <property type="evidence" value="ECO:0007669"/>
    <property type="project" value="UniProtKB-KW"/>
</dbReference>
<feature type="site" description="Transition state stabilizer" evidence="8">
    <location>
        <position position="34"/>
    </location>
</feature>
<feature type="binding site" evidence="8">
    <location>
        <position position="10"/>
    </location>
    <ligand>
        <name>a divalent metal cation</name>
        <dbReference type="ChEBI" id="CHEBI:60240"/>
    </ligand>
</feature>
<comment type="catalytic activity">
    <reaction evidence="1 8 9">
        <text>4-CDP-2-C-methyl-D-erythritol 2-phosphate = 2-C-methyl-D-erythritol 2,4-cyclic diphosphate + CMP</text>
        <dbReference type="Rhea" id="RHEA:23864"/>
        <dbReference type="ChEBI" id="CHEBI:57919"/>
        <dbReference type="ChEBI" id="CHEBI:58483"/>
        <dbReference type="ChEBI" id="CHEBI:60377"/>
        <dbReference type="EC" id="4.6.1.12"/>
    </reaction>
</comment>
<dbReference type="GO" id="GO:0019288">
    <property type="term" value="P:isopentenyl diphosphate biosynthetic process, methylerythritol 4-phosphate pathway"/>
    <property type="evidence" value="ECO:0007669"/>
    <property type="project" value="UniProtKB-UniRule"/>
</dbReference>
<dbReference type="FunFam" id="3.30.1330.50:FF:000001">
    <property type="entry name" value="2-C-methyl-D-erythritol 2,4-cyclodiphosphate synthase"/>
    <property type="match status" value="1"/>
</dbReference>
<keyword evidence="7 8" id="KW-0456">Lyase</keyword>
<feature type="binding site" evidence="8">
    <location>
        <begin position="34"/>
        <end position="35"/>
    </location>
    <ligand>
        <name>4-CDP-2-C-methyl-D-erythritol 2-phosphate</name>
        <dbReference type="ChEBI" id="CHEBI:57919"/>
    </ligand>
</feature>
<reference evidence="11" key="2">
    <citation type="submission" date="2015-05" db="EMBL/GenBank/DDBJ databases">
        <authorList>
            <person name="Wang D.B."/>
            <person name="Wang M."/>
        </authorList>
    </citation>
    <scope>NUCLEOTIDE SEQUENCE [LARGE SCALE GENOMIC DNA]</scope>
    <source>
        <strain evidence="11">L1-83</strain>
    </source>
</reference>
<dbReference type="InterPro" id="IPR020555">
    <property type="entry name" value="MECDP_synthase_CS"/>
</dbReference>
<organism evidence="11 13">
    <name type="scientific">Roseburia inulinivorans</name>
    <dbReference type="NCBI Taxonomy" id="360807"/>
    <lineage>
        <taxon>Bacteria</taxon>
        <taxon>Bacillati</taxon>
        <taxon>Bacillota</taxon>
        <taxon>Clostridia</taxon>
        <taxon>Lachnospirales</taxon>
        <taxon>Lachnospiraceae</taxon>
        <taxon>Roseburia</taxon>
    </lineage>
</organism>
<feature type="binding site" evidence="8">
    <location>
        <begin position="8"/>
        <end position="10"/>
    </location>
    <ligand>
        <name>4-CDP-2-C-methyl-D-erythritol 2-phosphate</name>
        <dbReference type="ChEBI" id="CHEBI:57919"/>
    </ligand>
</feature>
<comment type="pathway">
    <text evidence="2 8">Isoprenoid biosynthesis; isopentenyl diphosphate biosynthesis via DXP pathway; isopentenyl diphosphate from 1-deoxy-D-xylulose 5-phosphate: step 4/6.</text>
</comment>
<dbReference type="OrthoDB" id="9804336at2"/>
<dbReference type="RefSeq" id="WP_055040636.1">
    <property type="nucleotide sequence ID" value="NZ_CVRS01000131.1"/>
</dbReference>
<proteinExistence type="inferred from homology"/>
<feature type="binding site" evidence="8">
    <location>
        <position position="42"/>
    </location>
    <ligand>
        <name>a divalent metal cation</name>
        <dbReference type="ChEBI" id="CHEBI:60240"/>
    </ligand>
</feature>
<evidence type="ECO:0000313" key="14">
    <source>
        <dbReference type="Proteomes" id="UP000283701"/>
    </source>
</evidence>
<feature type="binding site" evidence="8">
    <location>
        <begin position="56"/>
        <end position="58"/>
    </location>
    <ligand>
        <name>4-CDP-2-C-methyl-D-erythritol 2-phosphate</name>
        <dbReference type="ChEBI" id="CHEBI:57919"/>
    </ligand>
</feature>
<dbReference type="NCBIfam" id="TIGR00151">
    <property type="entry name" value="ispF"/>
    <property type="match status" value="1"/>
</dbReference>
<dbReference type="CDD" id="cd00554">
    <property type="entry name" value="MECDP_synthase"/>
    <property type="match status" value="1"/>
</dbReference>
<dbReference type="Pfam" id="PF02542">
    <property type="entry name" value="YgbB"/>
    <property type="match status" value="1"/>
</dbReference>
<evidence type="ECO:0000259" key="10">
    <source>
        <dbReference type="Pfam" id="PF02542"/>
    </source>
</evidence>
<comment type="cofactor">
    <cofactor evidence="8">
        <name>a divalent metal cation</name>
        <dbReference type="ChEBI" id="CHEBI:60240"/>
    </cofactor>
    <text evidence="8">Binds 1 divalent metal cation per subunit.</text>
</comment>
<keyword evidence="6 8" id="KW-0414">Isoprene biosynthesis</keyword>
<dbReference type="EMBL" id="QRHP01000014">
    <property type="protein sequence ID" value="RHF82895.1"/>
    <property type="molecule type" value="Genomic_DNA"/>
</dbReference>
<dbReference type="EMBL" id="CVRS01000131">
    <property type="protein sequence ID" value="CRL43433.1"/>
    <property type="molecule type" value="Genomic_DNA"/>
</dbReference>
<dbReference type="InterPro" id="IPR003526">
    <property type="entry name" value="MECDP_synthase"/>
</dbReference>
<dbReference type="UniPathway" id="UPA00056">
    <property type="reaction ID" value="UER00095"/>
</dbReference>
<protein>
    <recommendedName>
        <fullName evidence="4 8">2-C-methyl-D-erythritol 2,4-cyclodiphosphate synthase</fullName>
        <shortName evidence="8">MECDP-synthase</shortName>
        <shortName evidence="8">MECPP-synthase</shortName>
        <shortName evidence="8">MECPS</shortName>
        <ecNumber evidence="4 8">4.6.1.12</ecNumber>
    </recommendedName>
</protein>
<evidence type="ECO:0000256" key="9">
    <source>
        <dbReference type="RuleBase" id="RU004395"/>
    </source>
</evidence>
<feature type="site" description="Transition state stabilizer" evidence="8">
    <location>
        <position position="133"/>
    </location>
</feature>
<comment type="similarity">
    <text evidence="3 8 9">Belongs to the IspF family.</text>
</comment>
<evidence type="ECO:0000256" key="2">
    <source>
        <dbReference type="ARBA" id="ARBA00004709"/>
    </source>
</evidence>
<dbReference type="PANTHER" id="PTHR43181">
    <property type="entry name" value="2-C-METHYL-D-ERYTHRITOL 2,4-CYCLODIPHOSPHATE SYNTHASE, CHLOROPLASTIC"/>
    <property type="match status" value="1"/>
</dbReference>
<feature type="domain" description="2-C-methyl-D-erythritol 2,4-cyclodiphosphate synthase" evidence="10">
    <location>
        <begin position="1"/>
        <end position="154"/>
    </location>
</feature>
<evidence type="ECO:0000256" key="4">
    <source>
        <dbReference type="ARBA" id="ARBA00012579"/>
    </source>
</evidence>
<reference evidence="13" key="1">
    <citation type="submission" date="2015-05" db="EMBL/GenBank/DDBJ databases">
        <authorList>
            <consortium name="Pathogen Informatics"/>
        </authorList>
    </citation>
    <scope>NUCLEOTIDE SEQUENCE [LARGE SCALE GENOMIC DNA]</scope>
    <source>
        <strain evidence="13">L1-83</strain>
    </source>
</reference>
<evidence type="ECO:0000313" key="13">
    <source>
        <dbReference type="Proteomes" id="UP000049828"/>
    </source>
</evidence>
<gene>
    <name evidence="8" type="primary">ispF</name>
    <name evidence="12" type="ORF">DW654_11870</name>
    <name evidence="11" type="ORF">RIL183_10471</name>
</gene>
<reference evidence="12 14" key="3">
    <citation type="submission" date="2018-08" db="EMBL/GenBank/DDBJ databases">
        <title>A genome reference for cultivated species of the human gut microbiota.</title>
        <authorList>
            <person name="Zou Y."/>
            <person name="Xue W."/>
            <person name="Luo G."/>
        </authorList>
    </citation>
    <scope>NUCLEOTIDE SEQUENCE [LARGE SCALE GENOMIC DNA]</scope>
    <source>
        <strain evidence="12 14">AM23-23AC</strain>
    </source>
</reference>
<feature type="binding site" evidence="8">
    <location>
        <position position="139"/>
    </location>
    <ligand>
        <name>4-CDP-2-C-methyl-D-erythritol 2-phosphate</name>
        <dbReference type="ChEBI" id="CHEBI:57919"/>
    </ligand>
</feature>
<accession>A0A0M6X2T9</accession>
<dbReference type="Proteomes" id="UP000283701">
    <property type="component" value="Unassembled WGS sequence"/>
</dbReference>
<dbReference type="AlphaFoldDB" id="A0A0M6X2T9"/>
<dbReference type="STRING" id="360807.ERS852392_00698"/>
<comment type="subunit">
    <text evidence="8">Homotrimer.</text>
</comment>